<dbReference type="STRING" id="645274.SAMN04487901_10227"/>
<keyword evidence="2" id="KW-1185">Reference proteome</keyword>
<proteinExistence type="predicted"/>
<protein>
    <submittedName>
        <fullName evidence="1">Uncharacterized protein</fullName>
    </submittedName>
</protein>
<dbReference type="Proteomes" id="UP000198779">
    <property type="component" value="Unassembled WGS sequence"/>
</dbReference>
<name>A0A1G7SW84_9BACT</name>
<evidence type="ECO:0000313" key="1">
    <source>
        <dbReference type="EMBL" id="SDG27315.1"/>
    </source>
</evidence>
<gene>
    <name evidence="1" type="ORF">SAMN04487901_10227</name>
</gene>
<organism evidence="1 2">
    <name type="scientific">Prevotella communis</name>
    <dbReference type="NCBI Taxonomy" id="2913614"/>
    <lineage>
        <taxon>Bacteria</taxon>
        <taxon>Pseudomonadati</taxon>
        <taxon>Bacteroidota</taxon>
        <taxon>Bacteroidia</taxon>
        <taxon>Bacteroidales</taxon>
        <taxon>Prevotellaceae</taxon>
        <taxon>Prevotella</taxon>
    </lineage>
</organism>
<dbReference type="EMBL" id="FNCQ01000002">
    <property type="protein sequence ID" value="SDG27315.1"/>
    <property type="molecule type" value="Genomic_DNA"/>
</dbReference>
<accession>A0A1G7SW84</accession>
<evidence type="ECO:0000313" key="2">
    <source>
        <dbReference type="Proteomes" id="UP000198779"/>
    </source>
</evidence>
<sequence>MAATDAQRVVAATDAQRVVAATTPAASAAGMPSLFERGYNDLILLNDSQLDNWKHYLDDNPRRLAIKRLHPDFFTTLNYIDIAEWHCQIVGNRFLLDIPQKVAVIVHSAYSDKEYAEYKKEWLACGEAGGILVSAAIATREKEVMREAMNRGYRIILVRENGFPPLYKPSGESFDACSNGRLLQICPWEYHMERRIISREQCLMLNRLAEEIAYHQ</sequence>
<reference evidence="2" key="1">
    <citation type="submission" date="2016-10" db="EMBL/GenBank/DDBJ databases">
        <authorList>
            <person name="Varghese N."/>
            <person name="Submissions S."/>
        </authorList>
    </citation>
    <scope>NUCLEOTIDE SEQUENCE [LARGE SCALE GENOMIC DNA]</scope>
    <source>
        <strain evidence="2">BP1-148</strain>
    </source>
</reference>
<dbReference type="AlphaFoldDB" id="A0A1G7SW84"/>